<evidence type="ECO:0000313" key="4">
    <source>
        <dbReference type="Proteomes" id="UP000829069"/>
    </source>
</evidence>
<feature type="transmembrane region" description="Helical" evidence="2">
    <location>
        <begin position="89"/>
        <end position="109"/>
    </location>
</feature>
<dbReference type="Proteomes" id="UP000829069">
    <property type="component" value="Chromosome"/>
</dbReference>
<organism evidence="3 4">
    <name type="scientific">Arthrobacter sulfonylureivorans</name>
    <dbReference type="NCBI Taxonomy" id="2486855"/>
    <lineage>
        <taxon>Bacteria</taxon>
        <taxon>Bacillati</taxon>
        <taxon>Actinomycetota</taxon>
        <taxon>Actinomycetes</taxon>
        <taxon>Micrococcales</taxon>
        <taxon>Micrococcaceae</taxon>
        <taxon>Arthrobacter</taxon>
    </lineage>
</organism>
<dbReference type="EMBL" id="CP093326">
    <property type="protein sequence ID" value="UNK47200.1"/>
    <property type="molecule type" value="Genomic_DNA"/>
</dbReference>
<evidence type="ECO:0000256" key="2">
    <source>
        <dbReference type="SAM" id="Phobius"/>
    </source>
</evidence>
<feature type="compositionally biased region" description="Polar residues" evidence="1">
    <location>
        <begin position="161"/>
        <end position="171"/>
    </location>
</feature>
<reference evidence="3 4" key="1">
    <citation type="submission" date="2022-03" db="EMBL/GenBank/DDBJ databases">
        <title>Isotopic signatures of nitrous oxide derived from detoxification processes.</title>
        <authorList>
            <person name="Behrendt U."/>
            <person name="Buchen C."/>
            <person name="Well R."/>
            <person name="Ulrich A."/>
            <person name="Rohe L."/>
            <person name="Kolb S."/>
            <person name="Schloter M."/>
            <person name="Horn M.A."/>
            <person name="Augustin J."/>
        </authorList>
    </citation>
    <scope>NUCLEOTIDE SEQUENCE [LARGE SCALE GENOMIC DNA]</scope>
    <source>
        <strain evidence="3 4">S4-C24</strain>
    </source>
</reference>
<feature type="transmembrane region" description="Helical" evidence="2">
    <location>
        <begin position="121"/>
        <end position="141"/>
    </location>
</feature>
<feature type="region of interest" description="Disordered" evidence="1">
    <location>
        <begin position="150"/>
        <end position="171"/>
    </location>
</feature>
<protein>
    <recommendedName>
        <fullName evidence="5">ATP synthase</fullName>
    </recommendedName>
</protein>
<name>A0ABY3WA51_9MICC</name>
<accession>A0ABY3WA51</accession>
<feature type="transmembrane region" description="Helical" evidence="2">
    <location>
        <begin position="57"/>
        <end position="77"/>
    </location>
</feature>
<proteinExistence type="predicted"/>
<feature type="transmembrane region" description="Helical" evidence="2">
    <location>
        <begin position="29"/>
        <end position="51"/>
    </location>
</feature>
<gene>
    <name evidence="3" type="ORF">MNQ99_07635</name>
</gene>
<keyword evidence="2" id="KW-0472">Membrane</keyword>
<sequence length="171" mass="17654">MRASRHDGPAAAGGAIDASGPTRSPWLKILRASLTASGAAAVLIIATSAIVAGAAGAVSALLGAVLVMLFFGISLLVGHFVGRSNPSGAIGAFIATYVIKVVGFGAALFLLGTPDWLERTWFFVAAVAVVVVWQAAEVFAFSRTRHQLYNDPVPAPEERQQQPNGESSHGS</sequence>
<evidence type="ECO:0000256" key="1">
    <source>
        <dbReference type="SAM" id="MobiDB-lite"/>
    </source>
</evidence>
<evidence type="ECO:0000313" key="3">
    <source>
        <dbReference type="EMBL" id="UNK47200.1"/>
    </source>
</evidence>
<keyword evidence="2" id="KW-0812">Transmembrane</keyword>
<keyword evidence="4" id="KW-1185">Reference proteome</keyword>
<dbReference type="RefSeq" id="WP_241915007.1">
    <property type="nucleotide sequence ID" value="NZ_CP093326.1"/>
</dbReference>
<evidence type="ECO:0008006" key="5">
    <source>
        <dbReference type="Google" id="ProtNLM"/>
    </source>
</evidence>
<keyword evidence="2" id="KW-1133">Transmembrane helix</keyword>